<feature type="compositionally biased region" description="Gly residues" evidence="1">
    <location>
        <begin position="158"/>
        <end position="168"/>
    </location>
</feature>
<dbReference type="PANTHER" id="PTHR11106:SF27">
    <property type="entry name" value="MACRO DOMAIN-CONTAINING PROTEIN"/>
    <property type="match status" value="1"/>
</dbReference>
<protein>
    <recommendedName>
        <fullName evidence="4">ADP-ribose 1''-phosphate phosphatase</fullName>
    </recommendedName>
</protein>
<feature type="compositionally biased region" description="Basic and acidic residues" evidence="1">
    <location>
        <begin position="221"/>
        <end position="236"/>
    </location>
</feature>
<feature type="compositionally biased region" description="Pro residues" evidence="1">
    <location>
        <begin position="22"/>
        <end position="33"/>
    </location>
</feature>
<feature type="region of interest" description="Disordered" evidence="1">
    <location>
        <begin position="1"/>
        <end position="46"/>
    </location>
</feature>
<feature type="compositionally biased region" description="Acidic residues" evidence="1">
    <location>
        <begin position="237"/>
        <end position="255"/>
    </location>
</feature>
<dbReference type="HOGENOM" id="CLU_434227_0_0_1"/>
<gene>
    <name evidence="2" type="ORF">SBOR_7087</name>
</gene>
<feature type="region of interest" description="Disordered" evidence="1">
    <location>
        <begin position="573"/>
        <end position="630"/>
    </location>
</feature>
<dbReference type="OrthoDB" id="6133115at2759"/>
<feature type="compositionally biased region" description="Pro residues" evidence="1">
    <location>
        <begin position="336"/>
        <end position="356"/>
    </location>
</feature>
<evidence type="ECO:0000256" key="1">
    <source>
        <dbReference type="SAM" id="MobiDB-lite"/>
    </source>
</evidence>
<dbReference type="Gene3D" id="3.40.220.10">
    <property type="entry name" value="Leucine Aminopeptidase, subunit E, domain 1"/>
    <property type="match status" value="1"/>
</dbReference>
<reference evidence="2 3" key="1">
    <citation type="journal article" date="2014" name="Genome Announc.">
        <title>Draft genome sequence of Sclerotinia borealis, a psychrophilic plant pathogenic fungus.</title>
        <authorList>
            <person name="Mardanov A.V."/>
            <person name="Beletsky A.V."/>
            <person name="Kadnikov V.V."/>
            <person name="Ignatov A.N."/>
            <person name="Ravin N.V."/>
        </authorList>
    </citation>
    <scope>NUCLEOTIDE SEQUENCE [LARGE SCALE GENOMIC DNA]</scope>
    <source>
        <strain evidence="3">F-4157</strain>
    </source>
</reference>
<feature type="region of interest" description="Disordered" evidence="1">
    <location>
        <begin position="154"/>
        <end position="177"/>
    </location>
</feature>
<dbReference type="EMBL" id="AYSA01000380">
    <property type="protein sequence ID" value="ESZ92515.1"/>
    <property type="molecule type" value="Genomic_DNA"/>
</dbReference>
<keyword evidence="3" id="KW-1185">Reference proteome</keyword>
<evidence type="ECO:0000313" key="3">
    <source>
        <dbReference type="Proteomes" id="UP000019487"/>
    </source>
</evidence>
<feature type="region of interest" description="Disordered" evidence="1">
    <location>
        <begin position="221"/>
        <end position="255"/>
    </location>
</feature>
<dbReference type="Proteomes" id="UP000019487">
    <property type="component" value="Unassembled WGS sequence"/>
</dbReference>
<dbReference type="AlphaFoldDB" id="W9CD81"/>
<evidence type="ECO:0000313" key="2">
    <source>
        <dbReference type="EMBL" id="ESZ92515.1"/>
    </source>
</evidence>
<feature type="region of interest" description="Disordered" evidence="1">
    <location>
        <begin position="446"/>
        <end position="512"/>
    </location>
</feature>
<feature type="region of interest" description="Disordered" evidence="1">
    <location>
        <begin position="335"/>
        <end position="362"/>
    </location>
</feature>
<feature type="compositionally biased region" description="Polar residues" evidence="1">
    <location>
        <begin position="1"/>
        <end position="11"/>
    </location>
</feature>
<evidence type="ECO:0008006" key="4">
    <source>
        <dbReference type="Google" id="ProtNLM"/>
    </source>
</evidence>
<sequence length="630" mass="66584">MNTPTQSSLNQKPPAPHSSNPPSKPPSTSPPTTTPKTTSLTTPTTLPPLSPGILLFSSPDPLVPLELRLASLPSCPCTAIVTPISQSLSKYPLTHPHNTSTCIPNSPLSAHASHKSYMAQISLPGLIDHLAGEELVRWRERNWGEGLNAGDARVAGSFGVGGGDGGNGKGDKNKDEGRPRYIIHTHAPNFTDKSYSTPLVKQLLVNCYHGALIAAMGIAEREERERDELGSEREKEKEEEEEGGAESESIGEVEAEGEVGLGLGFGSDVVMEDVEDVDGVGDVIMTGMDGVGEVGGIGGIGSVGNLRNIGGVSKSGSFSSPASLGSPSLPALPSLPSLPPLSSPSLPPPTTPPSPNPAITLALPSLSTGRKSFPPRLAARIAVSTVRNFLRHPIFGARRRKYIKRVVFCVWPIDSPNRKALQVALGRGFPPRKVVDGVGSGSGTGTGVWLVGDVVEREGEKDRDGNGEGVKEDGEGDKDKGGDEKSDVEGNGEIVDSIPGTVITPPRTEHPSEIIPISPVPEIMESEEINIDIQKADNDISKTEVTEVTKDHNHNKVTEKSTHITTGVVKGKVVKEKGKKEKVRKESYRQMKRKQGLRLAAANRARREKREGKGKGKGCGDGDGDGDGVA</sequence>
<name>W9CD81_SCLBF</name>
<comment type="caution">
    <text evidence="2">The sequence shown here is derived from an EMBL/GenBank/DDBJ whole genome shotgun (WGS) entry which is preliminary data.</text>
</comment>
<feature type="compositionally biased region" description="Basic and acidic residues" evidence="1">
    <location>
        <begin position="573"/>
        <end position="589"/>
    </location>
</feature>
<organism evidence="2 3">
    <name type="scientific">Sclerotinia borealis (strain F-4128)</name>
    <dbReference type="NCBI Taxonomy" id="1432307"/>
    <lineage>
        <taxon>Eukaryota</taxon>
        <taxon>Fungi</taxon>
        <taxon>Dikarya</taxon>
        <taxon>Ascomycota</taxon>
        <taxon>Pezizomycotina</taxon>
        <taxon>Leotiomycetes</taxon>
        <taxon>Helotiales</taxon>
        <taxon>Sclerotiniaceae</taxon>
        <taxon>Sclerotinia</taxon>
    </lineage>
</organism>
<feature type="compositionally biased region" description="Basic and acidic residues" evidence="1">
    <location>
        <begin position="608"/>
        <end position="620"/>
    </location>
</feature>
<dbReference type="InterPro" id="IPR043472">
    <property type="entry name" value="Macro_dom-like"/>
</dbReference>
<feature type="compositionally biased region" description="Low complexity" evidence="1">
    <location>
        <begin position="34"/>
        <end position="44"/>
    </location>
</feature>
<feature type="compositionally biased region" description="Basic and acidic residues" evidence="1">
    <location>
        <begin position="454"/>
        <end position="488"/>
    </location>
</feature>
<dbReference type="SUPFAM" id="SSF52949">
    <property type="entry name" value="Macro domain-like"/>
    <property type="match status" value="1"/>
</dbReference>
<accession>W9CD81</accession>
<proteinExistence type="predicted"/>
<dbReference type="PANTHER" id="PTHR11106">
    <property type="entry name" value="GANGLIOSIDE INDUCED DIFFERENTIATION ASSOCIATED PROTEIN 2-RELATED"/>
    <property type="match status" value="1"/>
</dbReference>